<dbReference type="EMBL" id="SACL01000003">
    <property type="protein sequence ID" value="RVT96886.1"/>
    <property type="molecule type" value="Genomic_DNA"/>
</dbReference>
<dbReference type="InterPro" id="IPR036249">
    <property type="entry name" value="Thioredoxin-like_sf"/>
</dbReference>
<dbReference type="Gene3D" id="3.40.30.10">
    <property type="entry name" value="Glutaredoxin"/>
    <property type="match status" value="1"/>
</dbReference>
<name>A0A437MGW2_9PROT</name>
<accession>A0A437MGW2</accession>
<dbReference type="SFLD" id="SFLDG00358">
    <property type="entry name" value="Main_(cytGST)"/>
    <property type="match status" value="1"/>
</dbReference>
<evidence type="ECO:0000313" key="4">
    <source>
        <dbReference type="Proteomes" id="UP000282957"/>
    </source>
</evidence>
<dbReference type="PROSITE" id="PS50405">
    <property type="entry name" value="GST_CTER"/>
    <property type="match status" value="1"/>
</dbReference>
<sequence length="206" mass="22619">MTTFYYAPGACSLGIHVLLEEVGAPYEAVAVNLKEGEQFKPGFVSVTPKSKVPVLVRDDGSVLTEYPAIAYWLAASTPAAKLLPGTPEGMARALEATDYCVASLHMQGFSRMFRPTNFGPSESDGDAIKARGQQVFEKGLAWFEDKLSKQDWVAGEYSFADSALYYVCYWWVGRFGKELPKNVAAHYERMKARPAVQRAMAAEGLA</sequence>
<evidence type="ECO:0000259" key="1">
    <source>
        <dbReference type="PROSITE" id="PS50404"/>
    </source>
</evidence>
<protein>
    <submittedName>
        <fullName evidence="3">Glutathione S-transferase</fullName>
    </submittedName>
</protein>
<dbReference type="InterPro" id="IPR004045">
    <property type="entry name" value="Glutathione_S-Trfase_N"/>
</dbReference>
<keyword evidence="3" id="KW-0808">Transferase</keyword>
<dbReference type="SUPFAM" id="SSF52833">
    <property type="entry name" value="Thioredoxin-like"/>
    <property type="match status" value="1"/>
</dbReference>
<dbReference type="PROSITE" id="PS50404">
    <property type="entry name" value="GST_NTER"/>
    <property type="match status" value="1"/>
</dbReference>
<feature type="domain" description="GST N-terminal" evidence="1">
    <location>
        <begin position="1"/>
        <end position="81"/>
    </location>
</feature>
<dbReference type="RefSeq" id="WP_127787533.1">
    <property type="nucleotide sequence ID" value="NZ_SACL01000003.1"/>
</dbReference>
<dbReference type="AlphaFoldDB" id="A0A437MGW2"/>
<dbReference type="SUPFAM" id="SSF47616">
    <property type="entry name" value="GST C-terminal domain-like"/>
    <property type="match status" value="1"/>
</dbReference>
<dbReference type="SFLD" id="SFLDS00019">
    <property type="entry name" value="Glutathione_Transferase_(cytos"/>
    <property type="match status" value="1"/>
</dbReference>
<keyword evidence="4" id="KW-1185">Reference proteome</keyword>
<dbReference type="SFLD" id="SFLDG01150">
    <property type="entry name" value="Main.1:_Beta-like"/>
    <property type="match status" value="1"/>
</dbReference>
<dbReference type="Pfam" id="PF13409">
    <property type="entry name" value="GST_N_2"/>
    <property type="match status" value="1"/>
</dbReference>
<proteinExistence type="predicted"/>
<dbReference type="PANTHER" id="PTHR44051">
    <property type="entry name" value="GLUTATHIONE S-TRANSFERASE-RELATED"/>
    <property type="match status" value="1"/>
</dbReference>
<comment type="caution">
    <text evidence="3">The sequence shown here is derived from an EMBL/GenBank/DDBJ whole genome shotgun (WGS) entry which is preliminary data.</text>
</comment>
<dbReference type="PANTHER" id="PTHR44051:SF8">
    <property type="entry name" value="GLUTATHIONE S-TRANSFERASE GSTA"/>
    <property type="match status" value="1"/>
</dbReference>
<dbReference type="InterPro" id="IPR010987">
    <property type="entry name" value="Glutathione-S-Trfase_C-like"/>
</dbReference>
<feature type="domain" description="GST C-terminal" evidence="2">
    <location>
        <begin position="86"/>
        <end position="206"/>
    </location>
</feature>
<gene>
    <name evidence="3" type="ORF">EOD42_10810</name>
</gene>
<dbReference type="GO" id="GO:0016740">
    <property type="term" value="F:transferase activity"/>
    <property type="evidence" value="ECO:0007669"/>
    <property type="project" value="UniProtKB-KW"/>
</dbReference>
<organism evidence="3 4">
    <name type="scientific">Rhodovarius crocodyli</name>
    <dbReference type="NCBI Taxonomy" id="1979269"/>
    <lineage>
        <taxon>Bacteria</taxon>
        <taxon>Pseudomonadati</taxon>
        <taxon>Pseudomonadota</taxon>
        <taxon>Alphaproteobacteria</taxon>
        <taxon>Acetobacterales</taxon>
        <taxon>Roseomonadaceae</taxon>
        <taxon>Rhodovarius</taxon>
    </lineage>
</organism>
<evidence type="ECO:0000259" key="2">
    <source>
        <dbReference type="PROSITE" id="PS50405"/>
    </source>
</evidence>
<dbReference type="Gene3D" id="1.20.1050.10">
    <property type="match status" value="1"/>
</dbReference>
<dbReference type="InterPro" id="IPR040079">
    <property type="entry name" value="Glutathione_S-Trfase"/>
</dbReference>
<dbReference type="Pfam" id="PF13410">
    <property type="entry name" value="GST_C_2"/>
    <property type="match status" value="1"/>
</dbReference>
<dbReference type="InterPro" id="IPR036282">
    <property type="entry name" value="Glutathione-S-Trfase_C_sf"/>
</dbReference>
<dbReference type="Proteomes" id="UP000282957">
    <property type="component" value="Unassembled WGS sequence"/>
</dbReference>
<evidence type="ECO:0000313" key="3">
    <source>
        <dbReference type="EMBL" id="RVT96886.1"/>
    </source>
</evidence>
<dbReference type="OrthoDB" id="7583243at2"/>
<reference evidence="3 4" key="1">
    <citation type="submission" date="2019-01" db="EMBL/GenBank/DDBJ databases">
        <authorList>
            <person name="Chen W.-M."/>
        </authorList>
    </citation>
    <scope>NUCLEOTIDE SEQUENCE [LARGE SCALE GENOMIC DNA]</scope>
    <source>
        <strain evidence="3 4">CCP-6</strain>
    </source>
</reference>
<dbReference type="CDD" id="cd03057">
    <property type="entry name" value="GST_N_Beta"/>
    <property type="match status" value="1"/>
</dbReference>